<dbReference type="InterPro" id="IPR027705">
    <property type="entry name" value="Flotillin_fam"/>
</dbReference>
<keyword evidence="4" id="KW-1003">Cell membrane</keyword>
<feature type="domain" description="Band 7" evidence="8">
    <location>
        <begin position="23"/>
        <end position="191"/>
    </location>
</feature>
<dbReference type="SMART" id="SM00244">
    <property type="entry name" value="PHB"/>
    <property type="match status" value="1"/>
</dbReference>
<evidence type="ECO:0000313" key="12">
    <source>
        <dbReference type="Proteomes" id="UP000270036"/>
    </source>
</evidence>
<keyword evidence="6" id="KW-0175">Coiled coil</keyword>
<organism evidence="10 12">
    <name type="scientific">Kaistella antarctica</name>
    <dbReference type="NCBI Taxonomy" id="266748"/>
    <lineage>
        <taxon>Bacteria</taxon>
        <taxon>Pseudomonadati</taxon>
        <taxon>Bacteroidota</taxon>
        <taxon>Flavobacteriia</taxon>
        <taxon>Flavobacteriales</taxon>
        <taxon>Weeksellaceae</taxon>
        <taxon>Chryseobacterium group</taxon>
        <taxon>Kaistella</taxon>
    </lineage>
</organism>
<keyword evidence="5" id="KW-0472">Membrane</keyword>
<gene>
    <name evidence="10" type="primary">yqiK</name>
    <name evidence="9" type="ORF">HY04_14790</name>
    <name evidence="10" type="ORF">NCTC13489_00622</name>
</gene>
<dbReference type="Proteomes" id="UP000028349">
    <property type="component" value="Unassembled WGS sequence"/>
</dbReference>
<dbReference type="PANTHER" id="PTHR13806:SF31">
    <property type="entry name" value="FLOTILLIN-LIKE PROTEIN 1-RELATED"/>
    <property type="match status" value="1"/>
</dbReference>
<evidence type="ECO:0000256" key="2">
    <source>
        <dbReference type="ARBA" id="ARBA00004236"/>
    </source>
</evidence>
<evidence type="ECO:0000256" key="3">
    <source>
        <dbReference type="ARBA" id="ARBA00007161"/>
    </source>
</evidence>
<evidence type="ECO:0000313" key="11">
    <source>
        <dbReference type="Proteomes" id="UP000028349"/>
    </source>
</evidence>
<protein>
    <submittedName>
        <fullName evidence="10">Inner membrane protein yqiK</fullName>
    </submittedName>
</protein>
<dbReference type="GO" id="GO:0005886">
    <property type="term" value="C:plasma membrane"/>
    <property type="evidence" value="ECO:0007669"/>
    <property type="project" value="UniProtKB-SubCell"/>
</dbReference>
<dbReference type="Proteomes" id="UP000270036">
    <property type="component" value="Chromosome"/>
</dbReference>
<proteinExistence type="inferred from homology"/>
<evidence type="ECO:0000256" key="7">
    <source>
        <dbReference type="SAM" id="MobiDB-lite"/>
    </source>
</evidence>
<dbReference type="Pfam" id="PF01145">
    <property type="entry name" value="Band_7"/>
    <property type="match status" value="1"/>
</dbReference>
<dbReference type="InterPro" id="IPR036013">
    <property type="entry name" value="Band_7/SPFH_dom_sf"/>
</dbReference>
<dbReference type="OrthoDB" id="9786220at2"/>
<reference evidence="9 11" key="1">
    <citation type="submission" date="2014-07" db="EMBL/GenBank/DDBJ databases">
        <authorList>
            <person name="Pisani N.G."/>
            <person name="Newman J.D."/>
        </authorList>
    </citation>
    <scope>NUCLEOTIDE SEQUENCE [LARGE SCALE GENOMIC DNA]</scope>
    <source>
        <strain evidence="9 11">LMG 24720</strain>
    </source>
</reference>
<dbReference type="STRING" id="266748.HY04_14790"/>
<dbReference type="SUPFAM" id="SSF117892">
    <property type="entry name" value="Band 7/SPFH domain"/>
    <property type="match status" value="1"/>
</dbReference>
<dbReference type="CDD" id="cd03399">
    <property type="entry name" value="SPFH_flotillin"/>
    <property type="match status" value="1"/>
</dbReference>
<dbReference type="KEGG" id="cant:NCTC13489_00622"/>
<evidence type="ECO:0000313" key="10">
    <source>
        <dbReference type="EMBL" id="VEH96858.1"/>
    </source>
</evidence>
<dbReference type="EMBL" id="LR134441">
    <property type="protein sequence ID" value="VEH96858.1"/>
    <property type="molecule type" value="Genomic_DNA"/>
</dbReference>
<comment type="subcellular location">
    <subcellularLocation>
        <location evidence="2">Cell membrane</location>
    </subcellularLocation>
    <subcellularLocation>
        <location evidence="1">Membrane</location>
        <topology evidence="1">Single-pass membrane protein</topology>
    </subcellularLocation>
</comment>
<comment type="similarity">
    <text evidence="3">Belongs to the band 7/mec-2 family. Flotillin subfamily.</text>
</comment>
<evidence type="ECO:0000256" key="1">
    <source>
        <dbReference type="ARBA" id="ARBA00004167"/>
    </source>
</evidence>
<reference evidence="10 12" key="2">
    <citation type="submission" date="2018-12" db="EMBL/GenBank/DDBJ databases">
        <authorList>
            <consortium name="Pathogen Informatics"/>
        </authorList>
    </citation>
    <scope>NUCLEOTIDE SEQUENCE [LARGE SCALE GENOMIC DNA]</scope>
    <source>
        <strain evidence="10 12">NCTC13489</strain>
    </source>
</reference>
<dbReference type="InterPro" id="IPR001107">
    <property type="entry name" value="Band_7"/>
</dbReference>
<keyword evidence="11" id="KW-1185">Reference proteome</keyword>
<dbReference type="EMBL" id="JPEP01000002">
    <property type="protein sequence ID" value="KEY19652.1"/>
    <property type="molecule type" value="Genomic_DNA"/>
</dbReference>
<dbReference type="PANTHER" id="PTHR13806">
    <property type="entry name" value="FLOTILLIN-RELATED"/>
    <property type="match status" value="1"/>
</dbReference>
<evidence type="ECO:0000256" key="5">
    <source>
        <dbReference type="ARBA" id="ARBA00023136"/>
    </source>
</evidence>
<name>A0A448NNY9_9FLAO</name>
<feature type="region of interest" description="Disordered" evidence="7">
    <location>
        <begin position="505"/>
        <end position="525"/>
    </location>
</feature>
<feature type="coiled-coil region" evidence="6">
    <location>
        <begin position="315"/>
        <end position="342"/>
    </location>
</feature>
<evidence type="ECO:0000256" key="4">
    <source>
        <dbReference type="ARBA" id="ARBA00022475"/>
    </source>
</evidence>
<evidence type="ECO:0000313" key="9">
    <source>
        <dbReference type="EMBL" id="KEY19652.1"/>
    </source>
</evidence>
<dbReference type="AlphaFoldDB" id="A0A448NNY9"/>
<dbReference type="Gene3D" id="3.30.479.30">
    <property type="entry name" value="Band 7 domain"/>
    <property type="match status" value="1"/>
</dbReference>
<accession>A0A448NNY9</accession>
<evidence type="ECO:0000259" key="8">
    <source>
        <dbReference type="SMART" id="SM00244"/>
    </source>
</evidence>
<dbReference type="RefSeq" id="WP_034720954.1">
    <property type="nucleotide sequence ID" value="NZ_FOIX01000003.1"/>
</dbReference>
<sequence length="525" mass="57444">MEGFILIGIGAFVVFVTVLALVSRYKRCPSDKILVVYGKTGGQSAKCIHGGGAFIWPVIQDYAYLDLKPISIEANLTNALSKQNIRVDVPCRFTIAISTEPESMGNAAERLLGLTTEQIQELSKDILFGQLRLVVAMMTIEEINSDRDKFLENISKNVDNELKKIGLKLINVNVTDIKDESGYIEALGKEAAAKAINEAKISVAEQEKIGETGKAMADRERDTQIAETHRDRDVKIAITEKDREVSIASAAKDENIGKAVADQESRVATSEANSLAVKGENAAKITIAQSDALRREKEAEASKLAMTAEKVQAAKALEESYVAEQQAEKARAERERATQNANIVVPAEIAKQKQIIEAEADAEKIRLEARGEADAIFAKMDAEAKGLYEILTKQAQGYDKIVQAAGGDTNSAFQLLLIEKLPELVKTQVEAVKNIKIDKITVWDGGNNVDGNTSTANFVSGMMKSVPPLNDLFNMAGLNLPTYLKGEETKEATVIKEEKKVFYPRKPKEELKNENPESKEGDSPE</sequence>
<evidence type="ECO:0000256" key="6">
    <source>
        <dbReference type="SAM" id="Coils"/>
    </source>
</evidence>